<dbReference type="PROSITE" id="PS51257">
    <property type="entry name" value="PROKAR_LIPOPROTEIN"/>
    <property type="match status" value="1"/>
</dbReference>
<sequence>MKTVITGLIAAVMAGCFPERYSPEPTGDLVYGEKPGYWTLVGYQKKGKNQNLNQISGKALLEVEYALSIKDSLQEPQYHMGAPYYIFSFFDSTIQRTNSLQAVIYGSRYDRKRKRSQYWYHINKEYGFAAFLDVELGKETITHRVELSNVMKSATYKPELDSLRYIYEPTAKFK</sequence>
<dbReference type="RefSeq" id="WP_215233359.1">
    <property type="nucleotide sequence ID" value="NZ_CAJRAU010000002.1"/>
</dbReference>
<dbReference type="Proteomes" id="UP000679725">
    <property type="component" value="Unassembled WGS sequence"/>
</dbReference>
<reference evidence="1 2" key="1">
    <citation type="submission" date="2021-04" db="EMBL/GenBank/DDBJ databases">
        <authorList>
            <person name="Rodrigo-Torres L."/>
            <person name="Arahal R. D."/>
            <person name="Lucena T."/>
        </authorList>
    </citation>
    <scope>NUCLEOTIDE SEQUENCE [LARGE SCALE GENOMIC DNA]</scope>
    <source>
        <strain evidence="1 2">CECT 9623</strain>
    </source>
</reference>
<evidence type="ECO:0000313" key="1">
    <source>
        <dbReference type="EMBL" id="CAG5069278.1"/>
    </source>
</evidence>
<protein>
    <recommendedName>
        <fullName evidence="3">Lipocalin-like domain-containing protein</fullName>
    </recommendedName>
</protein>
<accession>A0ABM8UP59</accession>
<name>A0ABM8UP59_9BACT</name>
<dbReference type="EMBL" id="CAJRAU010000002">
    <property type="protein sequence ID" value="CAG5069278.1"/>
    <property type="molecule type" value="Genomic_DNA"/>
</dbReference>
<comment type="caution">
    <text evidence="1">The sequence shown here is derived from an EMBL/GenBank/DDBJ whole genome shotgun (WGS) entry which is preliminary data.</text>
</comment>
<keyword evidence="2" id="KW-1185">Reference proteome</keyword>
<evidence type="ECO:0000313" key="2">
    <source>
        <dbReference type="Proteomes" id="UP000679725"/>
    </source>
</evidence>
<gene>
    <name evidence="1" type="ORF">DYBT9623_02014</name>
</gene>
<organism evidence="1 2">
    <name type="scientific">Dyadobacter linearis</name>
    <dbReference type="NCBI Taxonomy" id="2823330"/>
    <lineage>
        <taxon>Bacteria</taxon>
        <taxon>Pseudomonadati</taxon>
        <taxon>Bacteroidota</taxon>
        <taxon>Cytophagia</taxon>
        <taxon>Cytophagales</taxon>
        <taxon>Spirosomataceae</taxon>
        <taxon>Dyadobacter</taxon>
    </lineage>
</organism>
<proteinExistence type="predicted"/>
<evidence type="ECO:0008006" key="3">
    <source>
        <dbReference type="Google" id="ProtNLM"/>
    </source>
</evidence>